<dbReference type="RefSeq" id="WP_379875455.1">
    <property type="nucleotide sequence ID" value="NZ_JBHUIP010000004.1"/>
</dbReference>
<evidence type="ECO:0000313" key="2">
    <source>
        <dbReference type="Proteomes" id="UP001597295"/>
    </source>
</evidence>
<comment type="caution">
    <text evidence="1">The sequence shown here is derived from an EMBL/GenBank/DDBJ whole genome shotgun (WGS) entry which is preliminary data.</text>
</comment>
<name>A0ABW5DT82_9PROT</name>
<dbReference type="EMBL" id="JBHUIP010000004">
    <property type="protein sequence ID" value="MFD2262495.1"/>
    <property type="molecule type" value="Genomic_DNA"/>
</dbReference>
<protein>
    <submittedName>
        <fullName evidence="1">Uncharacterized protein</fullName>
    </submittedName>
</protein>
<organism evidence="1 2">
    <name type="scientific">Lacibacterium aquatile</name>
    <dbReference type="NCBI Taxonomy" id="1168082"/>
    <lineage>
        <taxon>Bacteria</taxon>
        <taxon>Pseudomonadati</taxon>
        <taxon>Pseudomonadota</taxon>
        <taxon>Alphaproteobacteria</taxon>
        <taxon>Rhodospirillales</taxon>
        <taxon>Rhodospirillaceae</taxon>
    </lineage>
</organism>
<sequence length="96" mass="10491">MAEVDIGAIYQLLGTVAATQREQGEMLKTHSLMLNSLSSDMSGVHRDLAQVKKDVAGLRQTVTEYHASVLGHGVHIEDLNDRLRRVERHLGLSGTG</sequence>
<evidence type="ECO:0000313" key="1">
    <source>
        <dbReference type="EMBL" id="MFD2262495.1"/>
    </source>
</evidence>
<reference evidence="2" key="1">
    <citation type="journal article" date="2019" name="Int. J. Syst. Evol. Microbiol.">
        <title>The Global Catalogue of Microorganisms (GCM) 10K type strain sequencing project: providing services to taxonomists for standard genome sequencing and annotation.</title>
        <authorList>
            <consortium name="The Broad Institute Genomics Platform"/>
            <consortium name="The Broad Institute Genome Sequencing Center for Infectious Disease"/>
            <person name="Wu L."/>
            <person name="Ma J."/>
        </authorList>
    </citation>
    <scope>NUCLEOTIDE SEQUENCE [LARGE SCALE GENOMIC DNA]</scope>
    <source>
        <strain evidence="2">CGMCC 1.19062</strain>
    </source>
</reference>
<gene>
    <name evidence="1" type="ORF">ACFSM5_06310</name>
</gene>
<accession>A0ABW5DT82</accession>
<keyword evidence="2" id="KW-1185">Reference proteome</keyword>
<dbReference type="Proteomes" id="UP001597295">
    <property type="component" value="Unassembled WGS sequence"/>
</dbReference>
<proteinExistence type="predicted"/>